<evidence type="ECO:0000313" key="2">
    <source>
        <dbReference type="EMBL" id="KAL3274785.1"/>
    </source>
</evidence>
<dbReference type="Pfam" id="PF13638">
    <property type="entry name" value="PIN_4"/>
    <property type="match status" value="1"/>
</dbReference>
<accession>A0ABD2N7M0</accession>
<dbReference type="InterPro" id="IPR002716">
    <property type="entry name" value="PIN_dom"/>
</dbReference>
<dbReference type="PANTHER" id="PTHR16161:SF0">
    <property type="entry name" value="TRANSCRIPTIONAL PROTEIN SWT1"/>
    <property type="match status" value="1"/>
</dbReference>
<dbReference type="SUPFAM" id="SSF88723">
    <property type="entry name" value="PIN domain-like"/>
    <property type="match status" value="1"/>
</dbReference>
<dbReference type="Gene3D" id="3.40.50.1010">
    <property type="entry name" value="5'-nuclease"/>
    <property type="match status" value="1"/>
</dbReference>
<dbReference type="SMART" id="SM00670">
    <property type="entry name" value="PINc"/>
    <property type="match status" value="1"/>
</dbReference>
<dbReference type="PANTHER" id="PTHR16161">
    <property type="entry name" value="TRANSCRIPTIONAL PROTEIN SWT1"/>
    <property type="match status" value="1"/>
</dbReference>
<feature type="domain" description="PIN" evidence="1">
    <location>
        <begin position="72"/>
        <end position="196"/>
    </location>
</feature>
<comment type="caution">
    <text evidence="2">The sequence shown here is derived from an EMBL/GenBank/DDBJ whole genome shotgun (WGS) entry which is preliminary data.</text>
</comment>
<gene>
    <name evidence="2" type="ORF">HHI36_019569</name>
</gene>
<name>A0ABD2N7M0_9CUCU</name>
<dbReference type="AlphaFoldDB" id="A0ABD2N7M0"/>
<dbReference type="EMBL" id="JABFTP020000083">
    <property type="protein sequence ID" value="KAL3274785.1"/>
    <property type="molecule type" value="Genomic_DNA"/>
</dbReference>
<sequence length="355" mass="40954">MKYWINYGQIIHSLYRKYFSNPVKKEITFSGGQTNSEFKDDDMAMEWDDDDDVNEVLSTKTNVASKEENKDLYIVVDTNIFLSDLNILQEIVRCGSSGGTKPVFYIPWMVLSELDFMKDDKTTSSDLKSRANEAVHFINKTLIEGDRKLIGQNIYDTEKQSYVGKSPDDKILACCLQAREKFHNVIFLSNDVNLRNKLLVNGIPALSTTEMLRNIDDKEEVSATAKLHEKIEKVFETMSNCCSFIICECAEEAYGTIWKNMAMLNNPPWPLKVCLKIFKKYWSSVFREKLLKQCLKAVQQLTEILRELEISKSPDKFEEFVRGCISLCIFLKDLEEFRNFVEGTITDIKSITDCQ</sequence>
<keyword evidence="3" id="KW-1185">Reference proteome</keyword>
<reference evidence="2 3" key="1">
    <citation type="journal article" date="2021" name="BMC Biol.">
        <title>Horizontally acquired antibacterial genes associated with adaptive radiation of ladybird beetles.</title>
        <authorList>
            <person name="Li H.S."/>
            <person name="Tang X.F."/>
            <person name="Huang Y.H."/>
            <person name="Xu Z.Y."/>
            <person name="Chen M.L."/>
            <person name="Du X.Y."/>
            <person name="Qiu B.Y."/>
            <person name="Chen P.T."/>
            <person name="Zhang W."/>
            <person name="Slipinski A."/>
            <person name="Escalona H.E."/>
            <person name="Waterhouse R.M."/>
            <person name="Zwick A."/>
            <person name="Pang H."/>
        </authorList>
    </citation>
    <scope>NUCLEOTIDE SEQUENCE [LARGE SCALE GENOMIC DNA]</scope>
    <source>
        <strain evidence="2">SYSU2018</strain>
    </source>
</reference>
<dbReference type="InterPro" id="IPR052626">
    <property type="entry name" value="SWT1_Regulator"/>
</dbReference>
<protein>
    <recommendedName>
        <fullName evidence="1">PIN domain-containing protein</fullName>
    </recommendedName>
</protein>
<evidence type="ECO:0000259" key="1">
    <source>
        <dbReference type="SMART" id="SM00670"/>
    </source>
</evidence>
<proteinExistence type="predicted"/>
<organism evidence="2 3">
    <name type="scientific">Cryptolaemus montrouzieri</name>
    <dbReference type="NCBI Taxonomy" id="559131"/>
    <lineage>
        <taxon>Eukaryota</taxon>
        <taxon>Metazoa</taxon>
        <taxon>Ecdysozoa</taxon>
        <taxon>Arthropoda</taxon>
        <taxon>Hexapoda</taxon>
        <taxon>Insecta</taxon>
        <taxon>Pterygota</taxon>
        <taxon>Neoptera</taxon>
        <taxon>Endopterygota</taxon>
        <taxon>Coleoptera</taxon>
        <taxon>Polyphaga</taxon>
        <taxon>Cucujiformia</taxon>
        <taxon>Coccinelloidea</taxon>
        <taxon>Coccinellidae</taxon>
        <taxon>Scymninae</taxon>
        <taxon>Scymnini</taxon>
        <taxon>Cryptolaemus</taxon>
    </lineage>
</organism>
<dbReference type="InterPro" id="IPR029060">
    <property type="entry name" value="PIN-like_dom_sf"/>
</dbReference>
<dbReference type="CDD" id="cd18727">
    <property type="entry name" value="PIN_Swt1-like"/>
    <property type="match status" value="1"/>
</dbReference>
<dbReference type="Proteomes" id="UP001516400">
    <property type="component" value="Unassembled WGS sequence"/>
</dbReference>
<evidence type="ECO:0000313" key="3">
    <source>
        <dbReference type="Proteomes" id="UP001516400"/>
    </source>
</evidence>